<keyword evidence="4 5" id="KW-0472">Membrane</keyword>
<feature type="transmembrane region" description="Helical" evidence="5">
    <location>
        <begin position="434"/>
        <end position="452"/>
    </location>
</feature>
<accession>G7E219</accession>
<dbReference type="InParanoid" id="G7E219"/>
<feature type="transmembrane region" description="Helical" evidence="5">
    <location>
        <begin position="367"/>
        <end position="387"/>
    </location>
</feature>
<evidence type="ECO:0000313" key="6">
    <source>
        <dbReference type="EMBL" id="GAA96856.1"/>
    </source>
</evidence>
<keyword evidence="7" id="KW-1185">Reference proteome</keyword>
<sequence>MSLQCSQERQLLFPALAYIAQNMLLLSAMLCMNAGVFQMVYQARWLVSMVIGTLVLRRSTSSRQYASVGLLLFGTFLMYLDASTTLDNARAGPSSPAAHQREILISTFKYSHRNDSSFDGRIEPYRTSSPYPPMGSSPGARAEQVLQELARSAEMSSHLSNGVLCILFAAVIGEVTASYLEGFQRWLSAGVSGLNLTCFELLGRPYSSKDLTSPLPLSSSTSSTRSNLPLYTPVGNALEGVLMPPAYVSPDCSTGDMSATLNNSIDSLTTSKSALDLSKSFADSATSRRNGLPARKDSVSSTSAFDISFGARVRRCSERGNTELFGSRSASGANTPISATARSLPFALDASIGKLDLQARRSSTTPAIINVMLAAISLAFLLVARVCLSSSEDDASLFSFPARQSSFLAWAIIAQASLGLMHGIVLVEVPAQTRLLAAPMSLIFTVISSVYTVPDTRLHTSTVIGILAVAIASYMISKTSLASTKETSDSRSAFASPVSASASPAVEQVDMLKGLRPMMMERTRSQQSLLPRTR</sequence>
<dbReference type="GO" id="GO:0015165">
    <property type="term" value="F:pyrimidine nucleotide-sugar transmembrane transporter activity"/>
    <property type="evidence" value="ECO:0007669"/>
    <property type="project" value="InterPro"/>
</dbReference>
<dbReference type="InterPro" id="IPR007271">
    <property type="entry name" value="Nuc_sug_transpt"/>
</dbReference>
<keyword evidence="3 5" id="KW-1133">Transmembrane helix</keyword>
<protein>
    <submittedName>
        <fullName evidence="6">Uncharacterized protein</fullName>
    </submittedName>
</protein>
<feature type="transmembrane region" description="Helical" evidence="5">
    <location>
        <begin position="458"/>
        <end position="476"/>
    </location>
</feature>
<evidence type="ECO:0000256" key="5">
    <source>
        <dbReference type="SAM" id="Phobius"/>
    </source>
</evidence>
<evidence type="ECO:0000313" key="7">
    <source>
        <dbReference type="Proteomes" id="UP000009131"/>
    </source>
</evidence>
<feature type="transmembrane region" description="Helical" evidence="5">
    <location>
        <begin position="12"/>
        <end position="30"/>
    </location>
</feature>
<proteinExistence type="predicted"/>
<evidence type="ECO:0000256" key="1">
    <source>
        <dbReference type="ARBA" id="ARBA00004141"/>
    </source>
</evidence>
<feature type="transmembrane region" description="Helical" evidence="5">
    <location>
        <begin position="407"/>
        <end position="427"/>
    </location>
</feature>
<keyword evidence="2 5" id="KW-0812">Transmembrane</keyword>
<dbReference type="GO" id="GO:0000139">
    <property type="term" value="C:Golgi membrane"/>
    <property type="evidence" value="ECO:0007669"/>
    <property type="project" value="InterPro"/>
</dbReference>
<reference evidence="6 7" key="1">
    <citation type="journal article" date="2011" name="J. Gen. Appl. Microbiol.">
        <title>Draft genome sequencing of the enigmatic basidiomycete Mixia osmundae.</title>
        <authorList>
            <person name="Nishida H."/>
            <person name="Nagatsuka Y."/>
            <person name="Sugiyama J."/>
        </authorList>
    </citation>
    <scope>NUCLEOTIDE SEQUENCE [LARGE SCALE GENOMIC DNA]</scope>
    <source>
        <strain evidence="7">CBS 9802 / IAM 14324 / JCM 22182 / KY 12970</strain>
    </source>
</reference>
<comment type="subcellular location">
    <subcellularLocation>
        <location evidence="1">Membrane</location>
        <topology evidence="1">Multi-pass membrane protein</topology>
    </subcellularLocation>
</comment>
<dbReference type="EMBL" id="BABT02000108">
    <property type="protein sequence ID" value="GAA96856.1"/>
    <property type="molecule type" value="Genomic_DNA"/>
</dbReference>
<organism evidence="6 7">
    <name type="scientific">Mixia osmundae (strain CBS 9802 / IAM 14324 / JCM 22182 / KY 12970)</name>
    <dbReference type="NCBI Taxonomy" id="764103"/>
    <lineage>
        <taxon>Eukaryota</taxon>
        <taxon>Fungi</taxon>
        <taxon>Dikarya</taxon>
        <taxon>Basidiomycota</taxon>
        <taxon>Pucciniomycotina</taxon>
        <taxon>Mixiomycetes</taxon>
        <taxon>Mixiales</taxon>
        <taxon>Mixiaceae</taxon>
        <taxon>Mixia</taxon>
    </lineage>
</organism>
<comment type="caution">
    <text evidence="6">The sequence shown here is derived from an EMBL/GenBank/DDBJ whole genome shotgun (WGS) entry which is preliminary data.</text>
</comment>
<evidence type="ECO:0000256" key="2">
    <source>
        <dbReference type="ARBA" id="ARBA00022692"/>
    </source>
</evidence>
<gene>
    <name evidence="6" type="primary">Mo03529</name>
    <name evidence="6" type="ORF">E5Q_03529</name>
</gene>
<evidence type="ECO:0000256" key="3">
    <source>
        <dbReference type="ARBA" id="ARBA00022989"/>
    </source>
</evidence>
<reference evidence="6 7" key="2">
    <citation type="journal article" date="2012" name="Open Biol.">
        <title>Characteristics of nucleosomes and linker DNA regions on the genome of the basidiomycete Mixia osmundae revealed by mono- and dinucleosome mapping.</title>
        <authorList>
            <person name="Nishida H."/>
            <person name="Kondo S."/>
            <person name="Matsumoto T."/>
            <person name="Suzuki Y."/>
            <person name="Yoshikawa H."/>
            <person name="Taylor T.D."/>
            <person name="Sugiyama J."/>
        </authorList>
    </citation>
    <scope>NUCLEOTIDE SEQUENCE [LARGE SCALE GENOMIC DNA]</scope>
    <source>
        <strain evidence="7">CBS 9802 / IAM 14324 / JCM 22182 / KY 12970</strain>
    </source>
</reference>
<dbReference type="Proteomes" id="UP000009131">
    <property type="component" value="Unassembled WGS sequence"/>
</dbReference>
<dbReference type="PANTHER" id="PTHR10231">
    <property type="entry name" value="NUCLEOTIDE-SUGAR TRANSMEMBRANE TRANSPORTER"/>
    <property type="match status" value="1"/>
</dbReference>
<name>G7E219_MIXOS</name>
<evidence type="ECO:0000256" key="4">
    <source>
        <dbReference type="ARBA" id="ARBA00023136"/>
    </source>
</evidence>
<dbReference type="AlphaFoldDB" id="G7E219"/>
<dbReference type="Pfam" id="PF04142">
    <property type="entry name" value="Nuc_sug_transp"/>
    <property type="match status" value="1"/>
</dbReference>
<dbReference type="HOGENOM" id="CLU_510057_0_0_1"/>